<comment type="cofactor">
    <cofactor evidence="13 16">
        <name>Zn(2+)</name>
        <dbReference type="ChEBI" id="CHEBI:29105"/>
    </cofactor>
    <text evidence="13 16">Binds 1 zinc ion.</text>
</comment>
<dbReference type="EC" id="3.5.4.26" evidence="13"/>
<dbReference type="KEGG" id="mpau:ZMTM_16640"/>
<comment type="pathway">
    <text evidence="2 13">Cofactor biosynthesis; riboflavin biosynthesis; 5-amino-6-(D-ribitylamino)uracil from GTP: step 2/4.</text>
</comment>
<dbReference type="InterPro" id="IPR016193">
    <property type="entry name" value="Cytidine_deaminase-like"/>
</dbReference>
<dbReference type="FunFam" id="3.40.140.10:FF:000025">
    <property type="entry name" value="Riboflavin biosynthesis protein RibD"/>
    <property type="match status" value="1"/>
</dbReference>
<evidence type="ECO:0000256" key="3">
    <source>
        <dbReference type="ARBA" id="ARBA00004910"/>
    </source>
</evidence>
<comment type="catalytic activity">
    <reaction evidence="13">
        <text>2,5-diamino-6-hydroxy-4-(5-phosphoribosylamino)-pyrimidine + H2O + H(+) = 5-amino-6-(5-phospho-D-ribosylamino)uracil + NH4(+)</text>
        <dbReference type="Rhea" id="RHEA:21868"/>
        <dbReference type="ChEBI" id="CHEBI:15377"/>
        <dbReference type="ChEBI" id="CHEBI:15378"/>
        <dbReference type="ChEBI" id="CHEBI:28938"/>
        <dbReference type="ChEBI" id="CHEBI:58453"/>
        <dbReference type="ChEBI" id="CHEBI:58614"/>
        <dbReference type="EC" id="3.5.4.26"/>
    </reaction>
</comment>
<evidence type="ECO:0000256" key="1">
    <source>
        <dbReference type="ARBA" id="ARBA00002151"/>
    </source>
</evidence>
<dbReference type="PANTHER" id="PTHR38011:SF7">
    <property type="entry name" value="2,5-DIAMINO-6-RIBOSYLAMINO-4(3H)-PYRIMIDINONE 5'-PHOSPHATE REDUCTASE"/>
    <property type="match status" value="1"/>
</dbReference>
<dbReference type="PIRSF" id="PIRSF006769">
    <property type="entry name" value="RibD"/>
    <property type="match status" value="1"/>
</dbReference>
<dbReference type="Pfam" id="PF00383">
    <property type="entry name" value="dCMP_cyt_deam_1"/>
    <property type="match status" value="1"/>
</dbReference>
<feature type="active site" description="Proton donor" evidence="14">
    <location>
        <position position="61"/>
    </location>
</feature>
<dbReference type="AlphaFoldDB" id="A0A8D5JM17"/>
<evidence type="ECO:0000256" key="13">
    <source>
        <dbReference type="PIRNR" id="PIRNR006769"/>
    </source>
</evidence>
<dbReference type="InterPro" id="IPR016192">
    <property type="entry name" value="APOBEC/CMP_deaminase_Zn-bd"/>
</dbReference>
<feature type="binding site" evidence="16">
    <location>
        <position position="59"/>
    </location>
    <ligand>
        <name>Zn(2+)</name>
        <dbReference type="ChEBI" id="CHEBI:29105"/>
        <note>catalytic</note>
    </ligand>
</feature>
<evidence type="ECO:0000256" key="11">
    <source>
        <dbReference type="ARBA" id="ARBA00023002"/>
    </source>
</evidence>
<proteinExistence type="inferred from homology"/>
<keyword evidence="10 13" id="KW-0521">NADP</keyword>
<dbReference type="Pfam" id="PF01872">
    <property type="entry name" value="RibD_C"/>
    <property type="match status" value="1"/>
</dbReference>
<evidence type="ECO:0000256" key="8">
    <source>
        <dbReference type="ARBA" id="ARBA00022801"/>
    </source>
</evidence>
<keyword evidence="19" id="KW-1185">Reference proteome</keyword>
<evidence type="ECO:0000256" key="15">
    <source>
        <dbReference type="PIRSR" id="PIRSR006769-2"/>
    </source>
</evidence>
<feature type="domain" description="CMP/dCMP-type deaminase" evidence="17">
    <location>
        <begin position="10"/>
        <end position="136"/>
    </location>
</feature>
<organism evidence="18 19">
    <name type="scientific">Methyloradius palustris</name>
    <dbReference type="NCBI Taxonomy" id="2778876"/>
    <lineage>
        <taxon>Bacteria</taxon>
        <taxon>Pseudomonadati</taxon>
        <taxon>Pseudomonadota</taxon>
        <taxon>Betaproteobacteria</taxon>
        <taxon>Nitrosomonadales</taxon>
        <taxon>Methylophilaceae</taxon>
        <taxon>Methyloradius</taxon>
    </lineage>
</organism>
<dbReference type="GO" id="GO:0050661">
    <property type="term" value="F:NADP binding"/>
    <property type="evidence" value="ECO:0007669"/>
    <property type="project" value="InterPro"/>
</dbReference>
<feature type="binding site" evidence="15">
    <location>
        <position position="181"/>
    </location>
    <ligand>
        <name>substrate</name>
    </ligand>
</feature>
<comment type="pathway">
    <text evidence="3 13">Cofactor biosynthesis; riboflavin biosynthesis; 5-amino-6-(D-ribitylamino)uracil from GTP: step 3/4.</text>
</comment>
<gene>
    <name evidence="18" type="primary">ribD</name>
    <name evidence="18" type="ORF">ZMTM_16640</name>
</gene>
<feature type="binding site" evidence="15">
    <location>
        <position position="235"/>
    </location>
    <ligand>
        <name>NADP(+)</name>
        <dbReference type="ChEBI" id="CHEBI:58349"/>
    </ligand>
</feature>
<dbReference type="InterPro" id="IPR002734">
    <property type="entry name" value="RibDG_C"/>
</dbReference>
<evidence type="ECO:0000256" key="6">
    <source>
        <dbReference type="ARBA" id="ARBA00022619"/>
    </source>
</evidence>
<dbReference type="RefSeq" id="WP_221763496.1">
    <property type="nucleotide sequence ID" value="NZ_AP024110.1"/>
</dbReference>
<dbReference type="InterPro" id="IPR004794">
    <property type="entry name" value="Eubact_RibD"/>
</dbReference>
<dbReference type="GO" id="GO:0008703">
    <property type="term" value="F:5-amino-6-(5-phosphoribosylamino)uracil reductase activity"/>
    <property type="evidence" value="ECO:0007669"/>
    <property type="project" value="UniProtKB-EC"/>
</dbReference>
<dbReference type="UniPathway" id="UPA00275">
    <property type="reaction ID" value="UER00401"/>
</dbReference>
<evidence type="ECO:0000256" key="16">
    <source>
        <dbReference type="PIRSR" id="PIRSR006769-3"/>
    </source>
</evidence>
<comment type="similarity">
    <text evidence="5 13">In the C-terminal section; belongs to the HTP reductase family.</text>
</comment>
<feature type="binding site" evidence="15">
    <location>
        <begin position="304"/>
        <end position="310"/>
    </location>
    <ligand>
        <name>NADP(+)</name>
        <dbReference type="ChEBI" id="CHEBI:58349"/>
    </ligand>
</feature>
<dbReference type="Gene3D" id="3.40.430.10">
    <property type="entry name" value="Dihydrofolate Reductase, subunit A"/>
    <property type="match status" value="1"/>
</dbReference>
<dbReference type="PANTHER" id="PTHR38011">
    <property type="entry name" value="DIHYDROFOLATE REDUCTASE FAMILY PROTEIN (AFU_ORTHOLOGUE AFUA_8G06820)"/>
    <property type="match status" value="1"/>
</dbReference>
<dbReference type="InterPro" id="IPR050765">
    <property type="entry name" value="Riboflavin_Biosynth_HTPR"/>
</dbReference>
<comment type="similarity">
    <text evidence="4 13">In the N-terminal section; belongs to the cytidine and deoxycytidylate deaminase family.</text>
</comment>
<dbReference type="GO" id="GO:0008270">
    <property type="term" value="F:zinc ion binding"/>
    <property type="evidence" value="ECO:0007669"/>
    <property type="project" value="InterPro"/>
</dbReference>
<dbReference type="InterPro" id="IPR011549">
    <property type="entry name" value="RibD_C"/>
</dbReference>
<dbReference type="EMBL" id="AP024110">
    <property type="protein sequence ID" value="BCM25405.1"/>
    <property type="molecule type" value="Genomic_DNA"/>
</dbReference>
<evidence type="ECO:0000256" key="12">
    <source>
        <dbReference type="ARBA" id="ARBA00023268"/>
    </source>
</evidence>
<evidence type="ECO:0000313" key="18">
    <source>
        <dbReference type="EMBL" id="BCM25405.1"/>
    </source>
</evidence>
<dbReference type="EC" id="1.1.1.193" evidence="13"/>
<comment type="function">
    <text evidence="1 13">Converts 2,5-diamino-6-(ribosylamino)-4(3h)-pyrimidinone 5'-phosphate into 5-amino-6-(ribosylamino)-2,4(1h,3h)-pyrimidinedione 5'-phosphate.</text>
</comment>
<dbReference type="Gene3D" id="3.40.140.10">
    <property type="entry name" value="Cytidine Deaminase, domain 2"/>
    <property type="match status" value="1"/>
</dbReference>
<evidence type="ECO:0000256" key="5">
    <source>
        <dbReference type="ARBA" id="ARBA00007417"/>
    </source>
</evidence>
<evidence type="ECO:0000256" key="4">
    <source>
        <dbReference type="ARBA" id="ARBA00005259"/>
    </source>
</evidence>
<keyword evidence="9 13" id="KW-0862">Zinc</keyword>
<feature type="binding site" evidence="16">
    <location>
        <position position="88"/>
    </location>
    <ligand>
        <name>Zn(2+)</name>
        <dbReference type="ChEBI" id="CHEBI:29105"/>
        <note>catalytic</note>
    </ligand>
</feature>
<reference evidence="18" key="1">
    <citation type="journal article" date="2021" name="Arch. Microbiol.">
        <title>Methyloradius palustris gen. nov., sp. nov., a methanol-oxidizing bacterium isolated from snow.</title>
        <authorList>
            <person name="Miyadera T."/>
            <person name="Kojima H."/>
            <person name="Fukui M."/>
        </authorList>
    </citation>
    <scope>NUCLEOTIDE SEQUENCE</scope>
    <source>
        <strain evidence="18">Zm11</strain>
    </source>
</reference>
<sequence>MSSAQNLFSEMDHQWMAQALQLAEQGLYTTTPNPRVGCVIVKNGLVIGSGAHLKAGEPHAEVHALRQAHQNARDQVKGADVYVTLEPCSHHGRTPPCADALIEAGVKRVIVAMQDPNPKVAGSGLARLQAHGIEVASGLMEGQARELNVGFISRMTRQLPYVRTKVAASLDGRTALANGESKWITGEPARRDVQHWRARSCAILTGIGTVLADDPHMDVRTIEIGRQPLRVIVDSQLRISANAKILQGNALVVYANAAQAKIDVLQAAGLKLIQLTDASGKVCLKSLLSHLAELGINELMVEAGQTLNGALMKHKLVDELVLYYAPVLLGNQARGIFELPTFTDMKQRIGLEVKDTRQFGADIRIIAKPIYSSE</sequence>
<dbReference type="InterPro" id="IPR024072">
    <property type="entry name" value="DHFR-like_dom_sf"/>
</dbReference>
<dbReference type="GO" id="GO:0009231">
    <property type="term" value="P:riboflavin biosynthetic process"/>
    <property type="evidence" value="ECO:0007669"/>
    <property type="project" value="UniProtKB-UniPathway"/>
</dbReference>
<dbReference type="PROSITE" id="PS51747">
    <property type="entry name" value="CYT_DCMP_DEAMINASES_2"/>
    <property type="match status" value="1"/>
</dbReference>
<evidence type="ECO:0000256" key="2">
    <source>
        <dbReference type="ARBA" id="ARBA00004882"/>
    </source>
</evidence>
<feature type="binding site" evidence="15">
    <location>
        <position position="197"/>
    </location>
    <ligand>
        <name>substrate</name>
    </ligand>
</feature>
<dbReference type="NCBIfam" id="TIGR00326">
    <property type="entry name" value="eubact_ribD"/>
    <property type="match status" value="1"/>
</dbReference>
<feature type="binding site" evidence="15">
    <location>
        <position position="183"/>
    </location>
    <ligand>
        <name>substrate</name>
    </ligand>
</feature>
<feature type="binding site" evidence="15">
    <location>
        <position position="302"/>
    </location>
    <ligand>
        <name>substrate</name>
    </ligand>
</feature>
<dbReference type="SUPFAM" id="SSF53927">
    <property type="entry name" value="Cytidine deaminase-like"/>
    <property type="match status" value="1"/>
</dbReference>
<feature type="binding site" evidence="15">
    <location>
        <position position="213"/>
    </location>
    <ligand>
        <name>NADP(+)</name>
        <dbReference type="ChEBI" id="CHEBI:58349"/>
    </ligand>
</feature>
<dbReference type="InterPro" id="IPR002125">
    <property type="entry name" value="CMP_dCMP_dom"/>
</dbReference>
<keyword evidence="8 13" id="KW-0378">Hydrolase</keyword>
<accession>A0A8D5JM17</accession>
<dbReference type="Proteomes" id="UP000826722">
    <property type="component" value="Chromosome"/>
</dbReference>
<evidence type="ECO:0000256" key="7">
    <source>
        <dbReference type="ARBA" id="ARBA00022723"/>
    </source>
</evidence>
<dbReference type="GO" id="GO:0008835">
    <property type="term" value="F:diaminohydroxyphosphoribosylaminopyrimidine deaminase activity"/>
    <property type="evidence" value="ECO:0007669"/>
    <property type="project" value="UniProtKB-EC"/>
</dbReference>
<evidence type="ECO:0000256" key="14">
    <source>
        <dbReference type="PIRSR" id="PIRSR006769-1"/>
    </source>
</evidence>
<dbReference type="NCBIfam" id="TIGR00227">
    <property type="entry name" value="ribD_Cterm"/>
    <property type="match status" value="1"/>
</dbReference>
<feature type="binding site" evidence="16">
    <location>
        <position position="97"/>
    </location>
    <ligand>
        <name>Zn(2+)</name>
        <dbReference type="ChEBI" id="CHEBI:29105"/>
        <note>catalytic</note>
    </ligand>
</feature>
<keyword evidence="12" id="KW-0511">Multifunctional enzyme</keyword>
<evidence type="ECO:0000256" key="9">
    <source>
        <dbReference type="ARBA" id="ARBA00022833"/>
    </source>
</evidence>
<feature type="binding site" evidence="15">
    <location>
        <position position="220"/>
    </location>
    <ligand>
        <name>substrate</name>
    </ligand>
</feature>
<keyword evidence="7 13" id="KW-0479">Metal-binding</keyword>
<dbReference type="CDD" id="cd01284">
    <property type="entry name" value="Riboflavin_deaminase-reductase"/>
    <property type="match status" value="1"/>
</dbReference>
<keyword evidence="6 13" id="KW-0686">Riboflavin biosynthesis</keyword>
<feature type="binding site" evidence="15">
    <location>
        <position position="209"/>
    </location>
    <ligand>
        <name>NADP(+)</name>
        <dbReference type="ChEBI" id="CHEBI:58349"/>
    </ligand>
</feature>
<evidence type="ECO:0000256" key="10">
    <source>
        <dbReference type="ARBA" id="ARBA00022857"/>
    </source>
</evidence>
<dbReference type="PROSITE" id="PS00903">
    <property type="entry name" value="CYT_DCMP_DEAMINASES_1"/>
    <property type="match status" value="1"/>
</dbReference>
<evidence type="ECO:0000259" key="17">
    <source>
        <dbReference type="PROSITE" id="PS51747"/>
    </source>
</evidence>
<protein>
    <recommendedName>
        <fullName evidence="13">Riboflavin biosynthesis protein RibD</fullName>
    </recommendedName>
    <domain>
        <recommendedName>
            <fullName evidence="13">Diaminohydroxyphosphoribosylaminopyrimidine deaminase</fullName>
            <shortName evidence="13">DRAP deaminase</shortName>
            <ecNumber evidence="13">3.5.4.26</ecNumber>
        </recommendedName>
        <alternativeName>
            <fullName evidence="13">Riboflavin-specific deaminase</fullName>
        </alternativeName>
    </domain>
    <domain>
        <recommendedName>
            <fullName evidence="13">5-amino-6-(5-phosphoribosylamino)uracil reductase</fullName>
            <ecNumber evidence="13">1.1.1.193</ecNumber>
        </recommendedName>
        <alternativeName>
            <fullName evidence="13">HTP reductase</fullName>
        </alternativeName>
    </domain>
</protein>
<feature type="binding site" evidence="15">
    <location>
        <position position="167"/>
    </location>
    <ligand>
        <name>substrate</name>
    </ligand>
</feature>
<name>A0A8D5JM17_9PROT</name>
<keyword evidence="11 13" id="KW-0560">Oxidoreductase</keyword>
<evidence type="ECO:0000313" key="19">
    <source>
        <dbReference type="Proteomes" id="UP000826722"/>
    </source>
</evidence>
<dbReference type="SUPFAM" id="SSF53597">
    <property type="entry name" value="Dihydrofolate reductase-like"/>
    <property type="match status" value="1"/>
</dbReference>
<comment type="catalytic activity">
    <reaction evidence="13">
        <text>5-amino-6-(5-phospho-D-ribitylamino)uracil + NADP(+) = 5-amino-6-(5-phospho-D-ribosylamino)uracil + NADPH + H(+)</text>
        <dbReference type="Rhea" id="RHEA:17845"/>
        <dbReference type="ChEBI" id="CHEBI:15378"/>
        <dbReference type="ChEBI" id="CHEBI:57783"/>
        <dbReference type="ChEBI" id="CHEBI:58349"/>
        <dbReference type="ChEBI" id="CHEBI:58421"/>
        <dbReference type="ChEBI" id="CHEBI:58453"/>
        <dbReference type="EC" id="1.1.1.193"/>
    </reaction>
</comment>